<dbReference type="Pfam" id="PF07635">
    <property type="entry name" value="PSCyt1"/>
    <property type="match status" value="1"/>
</dbReference>
<name>A0A9P1DLQ5_9DINO</name>
<dbReference type="InterPro" id="IPR009056">
    <property type="entry name" value="Cyt_c-like_dom"/>
</dbReference>
<comment type="caution">
    <text evidence="7">The sequence shown here is derived from an EMBL/GenBank/DDBJ whole genome shotgun (WGS) entry which is preliminary data.</text>
</comment>
<keyword evidence="5" id="KW-0732">Signal</keyword>
<dbReference type="GO" id="GO:0009055">
    <property type="term" value="F:electron transfer activity"/>
    <property type="evidence" value="ECO:0007669"/>
    <property type="project" value="InterPro"/>
</dbReference>
<keyword evidence="2 4" id="KW-0479">Metal-binding</keyword>
<reference evidence="8" key="2">
    <citation type="submission" date="2024-04" db="EMBL/GenBank/DDBJ databases">
        <authorList>
            <person name="Chen Y."/>
            <person name="Shah S."/>
            <person name="Dougan E. K."/>
            <person name="Thang M."/>
            <person name="Chan C."/>
        </authorList>
    </citation>
    <scope>NUCLEOTIDE SEQUENCE [LARGE SCALE GENOMIC DNA]</scope>
</reference>
<evidence type="ECO:0000313" key="7">
    <source>
        <dbReference type="EMBL" id="CAI4012590.1"/>
    </source>
</evidence>
<dbReference type="InterPro" id="IPR011444">
    <property type="entry name" value="DUF1549"/>
</dbReference>
<evidence type="ECO:0000256" key="2">
    <source>
        <dbReference type="ARBA" id="ARBA00022723"/>
    </source>
</evidence>
<dbReference type="EMBL" id="CAMXCT020005536">
    <property type="protein sequence ID" value="CAL1165965.1"/>
    <property type="molecule type" value="Genomic_DNA"/>
</dbReference>
<dbReference type="InterPro" id="IPR036909">
    <property type="entry name" value="Cyt_c-like_dom_sf"/>
</dbReference>
<dbReference type="GO" id="GO:0020037">
    <property type="term" value="F:heme binding"/>
    <property type="evidence" value="ECO:0007669"/>
    <property type="project" value="InterPro"/>
</dbReference>
<dbReference type="EMBL" id="CAMXCT030005536">
    <property type="protein sequence ID" value="CAL4799902.1"/>
    <property type="molecule type" value="Genomic_DNA"/>
</dbReference>
<gene>
    <name evidence="7" type="ORF">C1SCF055_LOCUS37636</name>
</gene>
<evidence type="ECO:0000256" key="5">
    <source>
        <dbReference type="SAM" id="SignalP"/>
    </source>
</evidence>
<dbReference type="EMBL" id="CAMXCT010005536">
    <property type="protein sequence ID" value="CAI4012590.1"/>
    <property type="molecule type" value="Genomic_DNA"/>
</dbReference>
<dbReference type="GO" id="GO:0046872">
    <property type="term" value="F:metal ion binding"/>
    <property type="evidence" value="ECO:0007669"/>
    <property type="project" value="UniProtKB-KW"/>
</dbReference>
<keyword evidence="1 4" id="KW-0349">Heme</keyword>
<dbReference type="PANTHER" id="PTHR35889:SF3">
    <property type="entry name" value="F-BOX DOMAIN-CONTAINING PROTEIN"/>
    <property type="match status" value="1"/>
</dbReference>
<dbReference type="AlphaFoldDB" id="A0A9P1DLQ5"/>
<dbReference type="Pfam" id="PF07587">
    <property type="entry name" value="PSD1"/>
    <property type="match status" value="1"/>
</dbReference>
<evidence type="ECO:0000259" key="6">
    <source>
        <dbReference type="PROSITE" id="PS51007"/>
    </source>
</evidence>
<dbReference type="Pfam" id="PF07583">
    <property type="entry name" value="PSCyt2"/>
    <property type="match status" value="1"/>
</dbReference>
<evidence type="ECO:0000313" key="8">
    <source>
        <dbReference type="EMBL" id="CAL1165965.1"/>
    </source>
</evidence>
<proteinExistence type="predicted"/>
<dbReference type="OrthoDB" id="443247at2759"/>
<reference evidence="7" key="1">
    <citation type="submission" date="2022-10" db="EMBL/GenBank/DDBJ databases">
        <authorList>
            <person name="Chen Y."/>
            <person name="Dougan E. K."/>
            <person name="Chan C."/>
            <person name="Rhodes N."/>
            <person name="Thang M."/>
        </authorList>
    </citation>
    <scope>NUCLEOTIDE SEQUENCE</scope>
</reference>
<feature type="signal peptide" evidence="5">
    <location>
        <begin position="1"/>
        <end position="23"/>
    </location>
</feature>
<accession>A0A9P1DLQ5</accession>
<feature type="chain" id="PRO_5043271472" evidence="5">
    <location>
        <begin position="24"/>
        <end position="800"/>
    </location>
</feature>
<dbReference type="InterPro" id="IPR011429">
    <property type="entry name" value="Cyt_c_Planctomycete-type"/>
</dbReference>
<keyword evidence="10" id="KW-1185">Reference proteome</keyword>
<evidence type="ECO:0000256" key="4">
    <source>
        <dbReference type="PROSITE-ProRule" id="PRU00433"/>
    </source>
</evidence>
<keyword evidence="3 4" id="KW-0408">Iron</keyword>
<dbReference type="Proteomes" id="UP001152797">
    <property type="component" value="Unassembled WGS sequence"/>
</dbReference>
<dbReference type="PROSITE" id="PS51007">
    <property type="entry name" value="CYTC"/>
    <property type="match status" value="1"/>
</dbReference>
<dbReference type="SUPFAM" id="SSF46626">
    <property type="entry name" value="Cytochrome c"/>
    <property type="match status" value="1"/>
</dbReference>
<dbReference type="PANTHER" id="PTHR35889">
    <property type="entry name" value="CYCLOINULO-OLIGOSACCHARIDE FRUCTANOTRANSFERASE-RELATED"/>
    <property type="match status" value="1"/>
</dbReference>
<dbReference type="InterPro" id="IPR022655">
    <property type="entry name" value="DUF1553"/>
</dbReference>
<evidence type="ECO:0000313" key="9">
    <source>
        <dbReference type="EMBL" id="CAL4799902.1"/>
    </source>
</evidence>
<evidence type="ECO:0000313" key="10">
    <source>
        <dbReference type="Proteomes" id="UP001152797"/>
    </source>
</evidence>
<feature type="domain" description="Cytochrome c" evidence="6">
    <location>
        <begin position="29"/>
        <end position="129"/>
    </location>
</feature>
<sequence>MRNVYYFVLASCLVGFATHSAAAEPSANGKASAGERLFVASVEPLLRRKCIACHGKDPDDIKGEFDLRSRETLLRGGESGEAGLVPGKPAESLLWQAVRWETIEMPPKENDRLSEKEIELVGQWIEAGAPWPSAERIKQLGNETWSSGSPDGVIVATSGGQSDEWTNRRYDPADLWAYQPVEREEIPWQALPAGAVRHPIDAFLTQSLAAAKLPAAPRASRAALIRRLSFDLTGLPPSAQQIEAFVGDDSRDSWESLVDRLLASEHYGERMAQHWLDVVRYADTNGFSRDDFRPDAWKYRDYVIESFNTDKPYDTFVREQLAADELDNAPQNATGFLWMGPWEQTAMSVAAVTRQLWLDDVTNSVGITFLAHELRCAKCHDHKFDPIPTRDYYQIQAVFAATAHSKGGGNYEIRNAVPKPVNILAGGSLESPGEQVNPGVMSVVGADANVTAKRDGRRRELAEWVASPSNPLTARVMVNRVWQMHFGKGLVATPNNFGKTGAKPTHPALLDWLATWFVEHDWSVKSLHRLIVTSAAYQRSGRHPQAELLAKVDPGNKLLSVFPTRRLTAEEIKDSLLAVTGELNRKIGGASNFPEINWEVAFQPRLQMGKLSPPYQPDSKRADRNRRALYAVRFRGMSNPMLETFNRPGADLSCERRDETIVAPQALTMLHGEFVHERALALANQISKEYATESAQVDAVFNAAYGRPPTDRQRAAALKHLAEMTQMHEAHRLEHIALPTEVELDGISERTGVSEKKKFPLNKLKNYEQDLQPWEVEPSVRAVADLCLVLFNSSEFLYIY</sequence>
<evidence type="ECO:0000256" key="3">
    <source>
        <dbReference type="ARBA" id="ARBA00023004"/>
    </source>
</evidence>
<organism evidence="7">
    <name type="scientific">Cladocopium goreaui</name>
    <dbReference type="NCBI Taxonomy" id="2562237"/>
    <lineage>
        <taxon>Eukaryota</taxon>
        <taxon>Sar</taxon>
        <taxon>Alveolata</taxon>
        <taxon>Dinophyceae</taxon>
        <taxon>Suessiales</taxon>
        <taxon>Symbiodiniaceae</taxon>
        <taxon>Cladocopium</taxon>
    </lineage>
</organism>
<protein>
    <submittedName>
        <fullName evidence="9">Cytochrome c domain-containing protein</fullName>
    </submittedName>
</protein>
<evidence type="ECO:0000256" key="1">
    <source>
        <dbReference type="ARBA" id="ARBA00022617"/>
    </source>
</evidence>